<comment type="caution">
    <text evidence="3">The sequence shown here is derived from an EMBL/GenBank/DDBJ whole genome shotgun (WGS) entry which is preliminary data.</text>
</comment>
<evidence type="ECO:0000313" key="5">
    <source>
        <dbReference type="Proteomes" id="UP000320475"/>
    </source>
</evidence>
<dbReference type="EMBL" id="QEAN01000057">
    <property type="protein sequence ID" value="TPX51217.1"/>
    <property type="molecule type" value="Genomic_DNA"/>
</dbReference>
<feature type="region of interest" description="Disordered" evidence="1">
    <location>
        <begin position="1"/>
        <end position="53"/>
    </location>
</feature>
<dbReference type="Proteomes" id="UP000320475">
    <property type="component" value="Unassembled WGS sequence"/>
</dbReference>
<name>A0A507DJ23_9FUNG</name>
<evidence type="ECO:0000313" key="4">
    <source>
        <dbReference type="Proteomes" id="UP000317494"/>
    </source>
</evidence>
<dbReference type="Proteomes" id="UP000317494">
    <property type="component" value="Unassembled WGS sequence"/>
</dbReference>
<evidence type="ECO:0000313" key="3">
    <source>
        <dbReference type="EMBL" id="TPX51217.1"/>
    </source>
</evidence>
<accession>A0A507DJ23</accession>
<gene>
    <name evidence="2" type="ORF">SeLEV6574_g04296</name>
    <name evidence="3" type="ORF">SeMB42_g02004</name>
</gene>
<proteinExistence type="predicted"/>
<protein>
    <submittedName>
        <fullName evidence="3">Uncharacterized protein</fullName>
    </submittedName>
</protein>
<organism evidence="3 4">
    <name type="scientific">Synchytrium endobioticum</name>
    <dbReference type="NCBI Taxonomy" id="286115"/>
    <lineage>
        <taxon>Eukaryota</taxon>
        <taxon>Fungi</taxon>
        <taxon>Fungi incertae sedis</taxon>
        <taxon>Chytridiomycota</taxon>
        <taxon>Chytridiomycota incertae sedis</taxon>
        <taxon>Chytridiomycetes</taxon>
        <taxon>Synchytriales</taxon>
        <taxon>Synchytriaceae</taxon>
        <taxon>Synchytrium</taxon>
    </lineage>
</organism>
<feature type="compositionally biased region" description="Polar residues" evidence="1">
    <location>
        <begin position="39"/>
        <end position="50"/>
    </location>
</feature>
<dbReference type="EMBL" id="QEAM01000168">
    <property type="protein sequence ID" value="TPX44775.1"/>
    <property type="molecule type" value="Genomic_DNA"/>
</dbReference>
<keyword evidence="4" id="KW-1185">Reference proteome</keyword>
<feature type="region of interest" description="Disordered" evidence="1">
    <location>
        <begin position="93"/>
        <end position="121"/>
    </location>
</feature>
<evidence type="ECO:0000313" key="2">
    <source>
        <dbReference type="EMBL" id="TPX44775.1"/>
    </source>
</evidence>
<dbReference type="AlphaFoldDB" id="A0A507DJ23"/>
<sequence length="121" mass="13248">MVSLVCAPPRHSYSQAPPGDMDKSSSATHKPAAERPSGRSATPSTPQPSFNAAEVKQYLNKRWEDMIKEAHNPNPNPNPNQRVHLYKSTDKAWSNTQPPVTIAWGRTGKGPALATGEDFKK</sequence>
<dbReference type="VEuPathDB" id="FungiDB:SeMB42_g02004"/>
<evidence type="ECO:0000256" key="1">
    <source>
        <dbReference type="SAM" id="MobiDB-lite"/>
    </source>
</evidence>
<reference evidence="4 5" key="1">
    <citation type="journal article" date="2019" name="Sci. Rep.">
        <title>Comparative genomics of chytrid fungi reveal insights into the obligate biotrophic and pathogenic lifestyle of Synchytrium endobioticum.</title>
        <authorList>
            <person name="van de Vossenberg B.T.L.H."/>
            <person name="Warris S."/>
            <person name="Nguyen H.D.T."/>
            <person name="van Gent-Pelzer M.P.E."/>
            <person name="Joly D.L."/>
            <person name="van de Geest H.C."/>
            <person name="Bonants P.J.M."/>
            <person name="Smith D.S."/>
            <person name="Levesque C.A."/>
            <person name="van der Lee T.A.J."/>
        </authorList>
    </citation>
    <scope>NUCLEOTIDE SEQUENCE [LARGE SCALE GENOMIC DNA]</scope>
    <source>
        <strain evidence="2 5">LEV6574</strain>
        <strain evidence="3 4">MB42</strain>
    </source>
</reference>